<evidence type="ECO:0000313" key="2">
    <source>
        <dbReference type="Proteomes" id="UP000051565"/>
    </source>
</evidence>
<dbReference type="EMBL" id="JQBT01000033">
    <property type="protein sequence ID" value="KRN78712.1"/>
    <property type="molecule type" value="Genomic_DNA"/>
</dbReference>
<sequence>MAYIDEDFSKIATDLIKYEEKHDIDDNQMAVNLHMTVERYHAIKSMWDKPNPDEVKFIKEFLIHNK</sequence>
<dbReference type="NCBIfam" id="NF040507">
    <property type="entry name" value="LBP_cg2779_fam"/>
    <property type="match status" value="1"/>
</dbReference>
<comment type="caution">
    <text evidence="1">The sequence shown here is derived from an EMBL/GenBank/DDBJ whole genome shotgun (WGS) entry which is preliminary data.</text>
</comment>
<dbReference type="STRING" id="53444.AYR59_03170"/>
<organism evidence="1 2">
    <name type="scientific">Fructilactobacillus lindneri DSM 20690 = JCM 11027</name>
    <dbReference type="NCBI Taxonomy" id="1122148"/>
    <lineage>
        <taxon>Bacteria</taxon>
        <taxon>Bacillati</taxon>
        <taxon>Bacillota</taxon>
        <taxon>Bacilli</taxon>
        <taxon>Lactobacillales</taxon>
        <taxon>Lactobacillaceae</taxon>
        <taxon>Fructilactobacillus</taxon>
    </lineage>
</organism>
<dbReference type="InterPro" id="IPR059218">
    <property type="entry name" value="LBP_cg2779-like"/>
</dbReference>
<gene>
    <name evidence="1" type="ORF">IV52_GL000989</name>
</gene>
<dbReference type="PATRIC" id="fig|1122148.6.peg.1015"/>
<keyword evidence="2" id="KW-1185">Reference proteome</keyword>
<dbReference type="RefSeq" id="WP_054645942.1">
    <property type="nucleotide sequence ID" value="NZ_FUXS01000002.1"/>
</dbReference>
<accession>A0A0R2JNL6</accession>
<proteinExistence type="predicted"/>
<dbReference type="Proteomes" id="UP000051565">
    <property type="component" value="Unassembled WGS sequence"/>
</dbReference>
<name>A0A0R2JNL6_9LACO</name>
<dbReference type="OrthoDB" id="2246554at2"/>
<reference evidence="1 2" key="1">
    <citation type="journal article" date="2015" name="Genome Announc.">
        <title>Expanding the biotechnology potential of lactobacilli through comparative genomics of 213 strains and associated genera.</title>
        <authorList>
            <person name="Sun Z."/>
            <person name="Harris H.M."/>
            <person name="McCann A."/>
            <person name="Guo C."/>
            <person name="Argimon S."/>
            <person name="Zhang W."/>
            <person name="Yang X."/>
            <person name="Jeffery I.B."/>
            <person name="Cooney J.C."/>
            <person name="Kagawa T.F."/>
            <person name="Liu W."/>
            <person name="Song Y."/>
            <person name="Salvetti E."/>
            <person name="Wrobel A."/>
            <person name="Rasinkangas P."/>
            <person name="Parkhill J."/>
            <person name="Rea M.C."/>
            <person name="O'Sullivan O."/>
            <person name="Ritari J."/>
            <person name="Douillard F.P."/>
            <person name="Paul Ross R."/>
            <person name="Yang R."/>
            <person name="Briner A.E."/>
            <person name="Felis G.E."/>
            <person name="de Vos W.M."/>
            <person name="Barrangou R."/>
            <person name="Klaenhammer T.R."/>
            <person name="Caufield P.W."/>
            <person name="Cui Y."/>
            <person name="Zhang H."/>
            <person name="O'Toole P.W."/>
        </authorList>
    </citation>
    <scope>NUCLEOTIDE SEQUENCE [LARGE SCALE GENOMIC DNA]</scope>
    <source>
        <strain evidence="1 2">DSM 20690</strain>
    </source>
</reference>
<dbReference type="AlphaFoldDB" id="A0A0R2JNL6"/>
<protein>
    <submittedName>
        <fullName evidence="1">Uncharacterized protein</fullName>
    </submittedName>
</protein>
<evidence type="ECO:0000313" key="1">
    <source>
        <dbReference type="EMBL" id="KRN78712.1"/>
    </source>
</evidence>
<dbReference type="GeneID" id="61249877"/>